<protein>
    <submittedName>
        <fullName evidence="1">Uncharacterized protein</fullName>
    </submittedName>
</protein>
<organism evidence="1 2">
    <name type="scientific">Mikania micrantha</name>
    <name type="common">bitter vine</name>
    <dbReference type="NCBI Taxonomy" id="192012"/>
    <lineage>
        <taxon>Eukaryota</taxon>
        <taxon>Viridiplantae</taxon>
        <taxon>Streptophyta</taxon>
        <taxon>Embryophyta</taxon>
        <taxon>Tracheophyta</taxon>
        <taxon>Spermatophyta</taxon>
        <taxon>Magnoliopsida</taxon>
        <taxon>eudicotyledons</taxon>
        <taxon>Gunneridae</taxon>
        <taxon>Pentapetalae</taxon>
        <taxon>asterids</taxon>
        <taxon>campanulids</taxon>
        <taxon>Asterales</taxon>
        <taxon>Asteraceae</taxon>
        <taxon>Asteroideae</taxon>
        <taxon>Heliantheae alliance</taxon>
        <taxon>Eupatorieae</taxon>
        <taxon>Mikania</taxon>
    </lineage>
</organism>
<name>A0A5N6L8A6_9ASTR</name>
<gene>
    <name evidence="1" type="ORF">E3N88_45738</name>
</gene>
<dbReference type="Proteomes" id="UP000326396">
    <property type="component" value="Unassembled WGS sequence"/>
</dbReference>
<proteinExistence type="predicted"/>
<accession>A0A5N6L8A6</accession>
<keyword evidence="2" id="KW-1185">Reference proteome</keyword>
<evidence type="ECO:0000313" key="2">
    <source>
        <dbReference type="Proteomes" id="UP000326396"/>
    </source>
</evidence>
<dbReference type="AlphaFoldDB" id="A0A5N6L8A6"/>
<dbReference type="EMBL" id="SZYD01002490">
    <property type="protein sequence ID" value="KAC9495298.1"/>
    <property type="molecule type" value="Genomic_DNA"/>
</dbReference>
<comment type="caution">
    <text evidence="1">The sequence shown here is derived from an EMBL/GenBank/DDBJ whole genome shotgun (WGS) entry which is preliminary data.</text>
</comment>
<sequence length="103" mass="11619">MSNGQITVKDGRSRRPLAANLEINREIECRWWFCRVGLRLTGGLTRQLSKETGKEHAQGSLKARGKKGMTVRVDPVFPFEPPLLRVPVCFFTDKNKKSTSSSD</sequence>
<evidence type="ECO:0000313" key="1">
    <source>
        <dbReference type="EMBL" id="KAC9495298.1"/>
    </source>
</evidence>
<reference evidence="1 2" key="1">
    <citation type="submission" date="2019-05" db="EMBL/GenBank/DDBJ databases">
        <title>Mikania micrantha, genome provides insights into the molecular mechanism of rapid growth.</title>
        <authorList>
            <person name="Liu B."/>
        </authorList>
    </citation>
    <scope>NUCLEOTIDE SEQUENCE [LARGE SCALE GENOMIC DNA]</scope>
    <source>
        <strain evidence="1">NLD-2019</strain>
        <tissue evidence="1">Leaf</tissue>
    </source>
</reference>